<organism evidence="1 2">
    <name type="scientific">Paramecium primaurelia</name>
    <dbReference type="NCBI Taxonomy" id="5886"/>
    <lineage>
        <taxon>Eukaryota</taxon>
        <taxon>Sar</taxon>
        <taxon>Alveolata</taxon>
        <taxon>Ciliophora</taxon>
        <taxon>Intramacronucleata</taxon>
        <taxon>Oligohymenophorea</taxon>
        <taxon>Peniculida</taxon>
        <taxon>Parameciidae</taxon>
        <taxon>Paramecium</taxon>
    </lineage>
</organism>
<dbReference type="Proteomes" id="UP000688137">
    <property type="component" value="Unassembled WGS sequence"/>
</dbReference>
<dbReference type="EMBL" id="CAJJDM010000148">
    <property type="protein sequence ID" value="CAD8110381.1"/>
    <property type="molecule type" value="Genomic_DNA"/>
</dbReference>
<keyword evidence="2" id="KW-1185">Reference proteome</keyword>
<gene>
    <name evidence="1" type="ORF">PPRIM_AZ9-3.1.T1440020</name>
</gene>
<name>A0A8S1Q6F9_PARPR</name>
<evidence type="ECO:0000313" key="1">
    <source>
        <dbReference type="EMBL" id="CAD8110381.1"/>
    </source>
</evidence>
<dbReference type="OMA" id="QENCNIA"/>
<accession>A0A8S1Q6F9</accession>
<reference evidence="1" key="1">
    <citation type="submission" date="2021-01" db="EMBL/GenBank/DDBJ databases">
        <authorList>
            <consortium name="Genoscope - CEA"/>
            <person name="William W."/>
        </authorList>
    </citation>
    <scope>NUCLEOTIDE SEQUENCE</scope>
</reference>
<dbReference type="PANTHER" id="PTHR33706">
    <property type="entry name" value="MORN VARIANT REPEAT PROTEIN"/>
    <property type="match status" value="1"/>
</dbReference>
<protein>
    <submittedName>
        <fullName evidence="1">Uncharacterized protein</fullName>
    </submittedName>
</protein>
<proteinExistence type="predicted"/>
<sequence length="421" mass="50290">MNCTYHIQSPISMICIAPHKCQCQRKLCVKCCYDHGVDQKYIVSAVKFQDMTQKILKDSKLNDTSELTKQRKHFKSLFSQIEQILKKMLEELSLSIKQVFDWIEKENQSFFYLLQENCNIAESSSTDLEKLVQIVEGSLLNDWSVQRNSYFTRLQNISSWWGQEFQNFSEKIIEKSKKLLHNNYVYRNQPLKPNQQLDEYTNKFIGILWDYSYNQPLQLKLNLQITFTQNKEIQYIKDGYKIRIDKIKETTRKPEILTNLEQIQHFYWSGNYGQKNQKIGNWLATWKGETIQGVGGKYSDDGQKQGKWREIVKNYWSLGKVFEEGEYVKDQRIAVWKYIYENNEIGGGGYNTEGLKIGKWIDLSEGFWQYSQLTQNGQYRNGKKVGRWDIFYREQSSDSFKQMQKFYNIIDKIDYQWWWII</sequence>
<dbReference type="PANTHER" id="PTHR33706:SF1">
    <property type="entry name" value="TPR REPEAT PROTEIN"/>
    <property type="match status" value="1"/>
</dbReference>
<dbReference type="AlphaFoldDB" id="A0A8S1Q6F9"/>
<evidence type="ECO:0000313" key="2">
    <source>
        <dbReference type="Proteomes" id="UP000688137"/>
    </source>
</evidence>
<comment type="caution">
    <text evidence="1">The sequence shown here is derived from an EMBL/GenBank/DDBJ whole genome shotgun (WGS) entry which is preliminary data.</text>
</comment>